<comment type="caution">
    <text evidence="1">The sequence shown here is derived from an EMBL/GenBank/DDBJ whole genome shotgun (WGS) entry which is preliminary data.</text>
</comment>
<reference evidence="1 2" key="1">
    <citation type="submission" date="2016-02" db="EMBL/GenBank/DDBJ databases">
        <title>Ulvibacter sp. LPB0005, isolated from Thais luteostoma.</title>
        <authorList>
            <person name="Shin S.-K."/>
            <person name="Yi H."/>
        </authorList>
    </citation>
    <scope>NUCLEOTIDE SEQUENCE [LARGE SCALE GENOMIC DNA]</scope>
    <source>
        <strain evidence="1 2">LPB0005</strain>
    </source>
</reference>
<evidence type="ECO:0000313" key="1">
    <source>
        <dbReference type="EMBL" id="OAB78789.1"/>
    </source>
</evidence>
<dbReference type="EMBL" id="LRXL01000037">
    <property type="protein sequence ID" value="OAB78789.1"/>
    <property type="molecule type" value="Genomic_DNA"/>
</dbReference>
<sequence>MNNLTVNGYNLDLYDKELINLNYSINDIGDVSTRNSTYSNTITIPRTDNNSLALDGLGFMGNTSRIPYQKVRCSYSQNTIPYISNGYLEVTDTTLDSFKIVLYDGIIDLKERLKEKKLEDLNLTEYNHILTQQYYLDSFENTEGIIYALADYGVKTPFTSIRIDYQVPNLYAHTLWNEILTQNGYTYSGNIFQTDDFKSLVVSPTNGFNVIDSAASLNYLIDFSTDDLFINESNNNYFTTIQSLTFNEDSTSVSNFSINGDGNIFINEDGRYKLSINTSNNILYGEALIRLRKDDGNIYTFYYDESGASNSEVVIQANAGEIISGVVEAKSEYWEPRDEERIVMTVDVSIEVEELSGGQIIDLNDLYKDVSQEKLVKDIMQHFGMIVKSATENHLHFITMEELLSNKNGAEDWSSKINEISNESYKLSSYGENNILKYNYVEDAEELYNGSFQIDNEHLENEKTLFTSIFEIKKSNFNVANNPVYTIPLWSEEEDDNDNPIDVSGTTTVSLFNIKKVIKDIGIVQYSNGDLELLDDIEVPFLTYNNTDYQYFIDNYYEELNKLLNTNKILSVEVNLNPIDIHNLDFFRLKYLKQTGKYYYLNSLKTASNGITKAQLIEIN</sequence>
<dbReference type="AlphaFoldDB" id="A0A167HN53"/>
<dbReference type="STRING" id="1763537.ULVI_09410"/>
<keyword evidence="2" id="KW-1185">Reference proteome</keyword>
<evidence type="ECO:0000313" key="2">
    <source>
        <dbReference type="Proteomes" id="UP000077013"/>
    </source>
</evidence>
<accession>A0A167HN53</accession>
<gene>
    <name evidence="1" type="ORF">ULVI_09410</name>
</gene>
<organism evidence="1 2">
    <name type="scientific">Cochleicola gelatinilyticus</name>
    <dbReference type="NCBI Taxonomy" id="1763537"/>
    <lineage>
        <taxon>Bacteria</taxon>
        <taxon>Pseudomonadati</taxon>
        <taxon>Bacteroidota</taxon>
        <taxon>Flavobacteriia</taxon>
        <taxon>Flavobacteriales</taxon>
        <taxon>Flavobacteriaceae</taxon>
        <taxon>Cochleicola</taxon>
    </lineage>
</organism>
<dbReference type="RefSeq" id="WP_068592129.1">
    <property type="nucleotide sequence ID" value="NZ_LRXL01000037.1"/>
</dbReference>
<dbReference type="OrthoDB" id="910810at2"/>
<protein>
    <submittedName>
        <fullName evidence="1">Uncharacterized protein</fullName>
    </submittedName>
</protein>
<proteinExistence type="predicted"/>
<name>A0A167HN53_9FLAO</name>
<dbReference type="Proteomes" id="UP000077013">
    <property type="component" value="Unassembled WGS sequence"/>
</dbReference>